<name>A0ABV6YKA9_UNCEI</name>
<dbReference type="EMBL" id="JBHPKH010000037">
    <property type="protein sequence ID" value="MFC1572768.1"/>
    <property type="molecule type" value="Genomic_DNA"/>
</dbReference>
<keyword evidence="3" id="KW-1185">Reference proteome</keyword>
<feature type="transmembrane region" description="Helical" evidence="1">
    <location>
        <begin position="270"/>
        <end position="288"/>
    </location>
</feature>
<evidence type="ECO:0000313" key="3">
    <source>
        <dbReference type="Proteomes" id="UP001593833"/>
    </source>
</evidence>
<keyword evidence="1" id="KW-0812">Transmembrane</keyword>
<evidence type="ECO:0000313" key="2">
    <source>
        <dbReference type="EMBL" id="MFC1572768.1"/>
    </source>
</evidence>
<evidence type="ECO:0000256" key="1">
    <source>
        <dbReference type="SAM" id="Phobius"/>
    </source>
</evidence>
<keyword evidence="1" id="KW-1133">Transmembrane helix</keyword>
<comment type="caution">
    <text evidence="2">The sequence shown here is derived from an EMBL/GenBank/DDBJ whole genome shotgun (WGS) entry which is preliminary data.</text>
</comment>
<dbReference type="Proteomes" id="UP001593833">
    <property type="component" value="Unassembled WGS sequence"/>
</dbReference>
<accession>A0ABV6YKA9</accession>
<organism evidence="2 3">
    <name type="scientific">Eiseniibacteriota bacterium</name>
    <dbReference type="NCBI Taxonomy" id="2212470"/>
    <lineage>
        <taxon>Bacteria</taxon>
        <taxon>Candidatus Eiseniibacteriota</taxon>
    </lineage>
</organism>
<proteinExistence type="predicted"/>
<protein>
    <submittedName>
        <fullName evidence="2">Uncharacterized protein</fullName>
    </submittedName>
</protein>
<sequence length="312" mass="36189">MDVGSEQLRNVFRLAKQFDRDPRHFRLGRFGEDLSGVLDDFHNIAGHESRLKAVDDELCGVLGSVVFDPPGLAALLAHFMAIAFENYANQGRGYRRFYEQTQELRRTAVLDGPFVLQELVPSLLELAPPRRAFRAQLKMLDVLADFMDRLDPEGQWSDDHPLAQAMNAAAPELLLQLHRRGLSRPTSRNLIEIPHTLEQRLGSDFFKGRAKREPTLQPFFREYGYVPHVTLRQLVHRFAQQARRLLMDVFAPDPVLWRMRHWRGAWRRQWLYMGLMVLVLAGVLWAWSEHQNKRLEELNGYCRVAAQRAIAE</sequence>
<reference evidence="2 3" key="1">
    <citation type="submission" date="2024-09" db="EMBL/GenBank/DDBJ databases">
        <authorList>
            <person name="D'Angelo T."/>
        </authorList>
    </citation>
    <scope>NUCLEOTIDE SEQUENCE [LARGE SCALE GENOMIC DNA]</scope>
    <source>
        <strain evidence="2">SAG AM-320-E07</strain>
    </source>
</reference>
<gene>
    <name evidence="2" type="ORF">ACFL6M_04130</name>
</gene>
<keyword evidence="1" id="KW-0472">Membrane</keyword>